<name>A0ABV2KTW1_9BACI</name>
<feature type="domain" description="Sin" evidence="1">
    <location>
        <begin position="3"/>
        <end position="41"/>
    </location>
</feature>
<proteinExistence type="predicted"/>
<comment type="caution">
    <text evidence="2">The sequence shown here is derived from an EMBL/GenBank/DDBJ whole genome shotgun (WGS) entry which is preliminary data.</text>
</comment>
<gene>
    <name evidence="2" type="ORF">ABID56_001107</name>
</gene>
<dbReference type="InterPro" id="IPR036281">
    <property type="entry name" value="SinR/SinI_dimer_dom_sf"/>
</dbReference>
<dbReference type="InterPro" id="IPR010981">
    <property type="entry name" value="SinR/SinI_dimer_dom"/>
</dbReference>
<protein>
    <recommendedName>
        <fullName evidence="1">Sin domain-containing protein</fullName>
    </recommendedName>
</protein>
<evidence type="ECO:0000259" key="1">
    <source>
        <dbReference type="PROSITE" id="PS51500"/>
    </source>
</evidence>
<dbReference type="RefSeq" id="WP_354219614.1">
    <property type="nucleotide sequence ID" value="NZ_JBEPMX010000004.1"/>
</dbReference>
<dbReference type="EMBL" id="JBEPMX010000004">
    <property type="protein sequence ID" value="MET3683017.1"/>
    <property type="molecule type" value="Genomic_DNA"/>
</dbReference>
<dbReference type="Proteomes" id="UP001549167">
    <property type="component" value="Unassembled WGS sequence"/>
</dbReference>
<evidence type="ECO:0000313" key="3">
    <source>
        <dbReference type="Proteomes" id="UP001549167"/>
    </source>
</evidence>
<accession>A0ABV2KTW1</accession>
<dbReference type="SUPFAM" id="SSF47406">
    <property type="entry name" value="SinR repressor dimerisation domain-like"/>
    <property type="match status" value="1"/>
</dbReference>
<organism evidence="2 3">
    <name type="scientific">Alkalibacillus flavidus</name>
    <dbReference type="NCBI Taxonomy" id="546021"/>
    <lineage>
        <taxon>Bacteria</taxon>
        <taxon>Bacillati</taxon>
        <taxon>Bacillota</taxon>
        <taxon>Bacilli</taxon>
        <taxon>Bacillales</taxon>
        <taxon>Bacillaceae</taxon>
        <taxon>Alkalibacillus</taxon>
    </lineage>
</organism>
<evidence type="ECO:0000313" key="2">
    <source>
        <dbReference type="EMBL" id="MET3683017.1"/>
    </source>
</evidence>
<dbReference type="Pfam" id="PF08671">
    <property type="entry name" value="SinI"/>
    <property type="match status" value="1"/>
</dbReference>
<keyword evidence="3" id="KW-1185">Reference proteome</keyword>
<dbReference type="PROSITE" id="PS51500">
    <property type="entry name" value="SIN"/>
    <property type="match status" value="1"/>
</dbReference>
<sequence>MTEQATKTKHQLDQEWIHLMKTAKAAGLHKQDIKQFLKHNTA</sequence>
<reference evidence="2 3" key="1">
    <citation type="submission" date="2024-06" db="EMBL/GenBank/DDBJ databases">
        <title>Genomic Encyclopedia of Type Strains, Phase IV (KMG-IV): sequencing the most valuable type-strain genomes for metagenomic binning, comparative biology and taxonomic classification.</title>
        <authorList>
            <person name="Goeker M."/>
        </authorList>
    </citation>
    <scope>NUCLEOTIDE SEQUENCE [LARGE SCALE GENOMIC DNA]</scope>
    <source>
        <strain evidence="2 3">DSM 23520</strain>
    </source>
</reference>